<keyword evidence="2" id="KW-1185">Reference proteome</keyword>
<dbReference type="AlphaFoldDB" id="A0A923LRE7"/>
<name>A0A923LRE7_9FIRM</name>
<protein>
    <submittedName>
        <fullName evidence="1">Uncharacterized protein</fullName>
    </submittedName>
</protein>
<gene>
    <name evidence="1" type="ORF">H8S17_15545</name>
</gene>
<comment type="caution">
    <text evidence="1">The sequence shown here is derived from an EMBL/GenBank/DDBJ whole genome shotgun (WGS) entry which is preliminary data.</text>
</comment>
<dbReference type="RefSeq" id="WP_186867843.1">
    <property type="nucleotide sequence ID" value="NZ_JACOPH010000029.1"/>
</dbReference>
<proteinExistence type="predicted"/>
<evidence type="ECO:0000313" key="2">
    <source>
        <dbReference type="Proteomes" id="UP000606720"/>
    </source>
</evidence>
<reference evidence="1" key="1">
    <citation type="submission" date="2020-08" db="EMBL/GenBank/DDBJ databases">
        <title>Genome public.</title>
        <authorList>
            <person name="Liu C."/>
            <person name="Sun Q."/>
        </authorList>
    </citation>
    <scope>NUCLEOTIDE SEQUENCE</scope>
    <source>
        <strain evidence="1">BX1005</strain>
    </source>
</reference>
<evidence type="ECO:0000313" key="1">
    <source>
        <dbReference type="EMBL" id="MBC5715578.1"/>
    </source>
</evidence>
<sequence length="69" mass="7989">MTGLSDEDNEKVKKLVEDKFMQQIKNSYLSHSQTVENMSDEEYRLAGYVEELDRFLNKVSNGNVTVDDL</sequence>
<dbReference type="EMBL" id="JACOPH010000029">
    <property type="protein sequence ID" value="MBC5715578.1"/>
    <property type="molecule type" value="Genomic_DNA"/>
</dbReference>
<dbReference type="Proteomes" id="UP000606720">
    <property type="component" value="Unassembled WGS sequence"/>
</dbReference>
<organism evidence="1 2">
    <name type="scientific">Roseburia zhanii</name>
    <dbReference type="NCBI Taxonomy" id="2763064"/>
    <lineage>
        <taxon>Bacteria</taxon>
        <taxon>Bacillati</taxon>
        <taxon>Bacillota</taxon>
        <taxon>Clostridia</taxon>
        <taxon>Lachnospirales</taxon>
        <taxon>Lachnospiraceae</taxon>
        <taxon>Roseburia</taxon>
    </lineage>
</organism>
<accession>A0A923LRE7</accession>